<keyword evidence="5" id="KW-1185">Reference proteome</keyword>
<keyword evidence="2" id="KW-1133">Transmembrane helix</keyword>
<protein>
    <recommendedName>
        <fullName evidence="3">DUF1746 domain-containing protein</fullName>
    </recommendedName>
</protein>
<dbReference type="InterPro" id="IPR013715">
    <property type="entry name" value="DUF1746"/>
</dbReference>
<accession>A0A9P7V1K2</accession>
<dbReference type="GeneID" id="66069617"/>
<evidence type="ECO:0000259" key="3">
    <source>
        <dbReference type="Pfam" id="PF08508"/>
    </source>
</evidence>
<gene>
    <name evidence="4" type="ORF">E1B28_000541</name>
</gene>
<evidence type="ECO:0000313" key="4">
    <source>
        <dbReference type="EMBL" id="KAG7098619.1"/>
    </source>
</evidence>
<name>A0A9P7V1K2_9AGAR</name>
<dbReference type="Pfam" id="PF08508">
    <property type="entry name" value="DUF1746"/>
    <property type="match status" value="1"/>
</dbReference>
<dbReference type="GO" id="GO:0005783">
    <property type="term" value="C:endoplasmic reticulum"/>
    <property type="evidence" value="ECO:0007669"/>
    <property type="project" value="TreeGrafter"/>
</dbReference>
<evidence type="ECO:0000256" key="2">
    <source>
        <dbReference type="SAM" id="Phobius"/>
    </source>
</evidence>
<keyword evidence="2" id="KW-0472">Membrane</keyword>
<feature type="region of interest" description="Disordered" evidence="1">
    <location>
        <begin position="219"/>
        <end position="247"/>
    </location>
</feature>
<dbReference type="KEGG" id="more:E1B28_000541"/>
<evidence type="ECO:0000256" key="1">
    <source>
        <dbReference type="SAM" id="MobiDB-lite"/>
    </source>
</evidence>
<dbReference type="OrthoDB" id="5428737at2759"/>
<dbReference type="RefSeq" id="XP_043015089.1">
    <property type="nucleotide sequence ID" value="XM_043146387.1"/>
</dbReference>
<dbReference type="GO" id="GO:0044695">
    <property type="term" value="C:Dsc E3 ubiquitin ligase complex"/>
    <property type="evidence" value="ECO:0007669"/>
    <property type="project" value="InterPro"/>
</dbReference>
<dbReference type="AlphaFoldDB" id="A0A9P7V1K2"/>
<dbReference type="InterPro" id="IPR038967">
    <property type="entry name" value="Dsc4-like"/>
</dbReference>
<dbReference type="PANTHER" id="PTHR39405:SF1">
    <property type="entry name" value="DSC E3 UBIQUITIN LIGASE COMPLEX SUBUNIT 4"/>
    <property type="match status" value="1"/>
</dbReference>
<proteinExistence type="predicted"/>
<dbReference type="GO" id="GO:0032933">
    <property type="term" value="P:SREBP signaling pathway"/>
    <property type="evidence" value="ECO:0007669"/>
    <property type="project" value="InterPro"/>
</dbReference>
<evidence type="ECO:0000313" key="5">
    <source>
        <dbReference type="Proteomes" id="UP001049176"/>
    </source>
</evidence>
<organism evidence="4 5">
    <name type="scientific">Marasmius oreades</name>
    <name type="common">fairy-ring Marasmius</name>
    <dbReference type="NCBI Taxonomy" id="181124"/>
    <lineage>
        <taxon>Eukaryota</taxon>
        <taxon>Fungi</taxon>
        <taxon>Dikarya</taxon>
        <taxon>Basidiomycota</taxon>
        <taxon>Agaricomycotina</taxon>
        <taxon>Agaricomycetes</taxon>
        <taxon>Agaricomycetidae</taxon>
        <taxon>Agaricales</taxon>
        <taxon>Marasmiineae</taxon>
        <taxon>Marasmiaceae</taxon>
        <taxon>Marasmius</taxon>
    </lineage>
</organism>
<dbReference type="PANTHER" id="PTHR39405">
    <property type="entry name" value="DSC E3 UBIQUITIN LIGASE COMPLEX SUBUNIT 4"/>
    <property type="match status" value="1"/>
</dbReference>
<feature type="transmembrane region" description="Helical" evidence="2">
    <location>
        <begin position="99"/>
        <end position="120"/>
    </location>
</feature>
<dbReference type="Proteomes" id="UP001049176">
    <property type="component" value="Chromosome 1"/>
</dbReference>
<feature type="region of interest" description="Disordered" evidence="1">
    <location>
        <begin position="187"/>
        <end position="206"/>
    </location>
</feature>
<dbReference type="EMBL" id="CM032181">
    <property type="protein sequence ID" value="KAG7098619.1"/>
    <property type="molecule type" value="Genomic_DNA"/>
</dbReference>
<sequence length="247" mass="27139">MSNRYHAQRKHILNSLDSILLQLHCLSFFQSPSIIHLLLRIICQIICRELIPPLPLGGFLGVLVALNGPSIWTHAIYGAHEGRAIILDFVGLGYVPTKLQLLSLDLLILFLQFILTIVSFEICNFGEKREDNSTNNTPLPPWPLSGETMSLGASLSSQKGSVFPDDSLHYVLDIRLSSTLTRLRSVPSTARNHQNQNSLLPLPNTTSWTVPTEMTRFMRSGSVRSPAGGTAGGRESNNVPGSLDDAD</sequence>
<feature type="transmembrane region" description="Helical" evidence="2">
    <location>
        <begin position="54"/>
        <end position="79"/>
    </location>
</feature>
<keyword evidence="2" id="KW-0812">Transmembrane</keyword>
<comment type="caution">
    <text evidence="4">The sequence shown here is derived from an EMBL/GenBank/DDBJ whole genome shotgun (WGS) entry which is preliminary data.</text>
</comment>
<feature type="domain" description="DUF1746" evidence="3">
    <location>
        <begin position="15"/>
        <end position="114"/>
    </location>
</feature>
<reference evidence="4" key="1">
    <citation type="journal article" date="2021" name="Genome Biol. Evol.">
        <title>The assembled and annotated genome of the fairy-ring fungus Marasmius oreades.</title>
        <authorList>
            <person name="Hiltunen M."/>
            <person name="Ament-Velasquez S.L."/>
            <person name="Johannesson H."/>
        </authorList>
    </citation>
    <scope>NUCLEOTIDE SEQUENCE</scope>
    <source>
        <strain evidence="4">03SP1</strain>
    </source>
</reference>